<proteinExistence type="predicted"/>
<protein>
    <submittedName>
        <fullName evidence="1">Uncharacterized protein</fullName>
    </submittedName>
</protein>
<dbReference type="EMBL" id="LAZR01024596">
    <property type="protein sequence ID" value="KKL74604.1"/>
    <property type="molecule type" value="Genomic_DNA"/>
</dbReference>
<reference evidence="1" key="1">
    <citation type="journal article" date="2015" name="Nature">
        <title>Complex archaea that bridge the gap between prokaryotes and eukaryotes.</title>
        <authorList>
            <person name="Spang A."/>
            <person name="Saw J.H."/>
            <person name="Jorgensen S.L."/>
            <person name="Zaremba-Niedzwiedzka K."/>
            <person name="Martijn J."/>
            <person name="Lind A.E."/>
            <person name="van Eijk R."/>
            <person name="Schleper C."/>
            <person name="Guy L."/>
            <person name="Ettema T.J."/>
        </authorList>
    </citation>
    <scope>NUCLEOTIDE SEQUENCE</scope>
</reference>
<comment type="caution">
    <text evidence="1">The sequence shown here is derived from an EMBL/GenBank/DDBJ whole genome shotgun (WGS) entry which is preliminary data.</text>
</comment>
<sequence>MPKKDSDLFQARFKNVKQKIFIDEYIQITQAKIEADLGIGHCSKALALFTLLKENAGNNGSMKGGKLIPEYYHQEWIDERLSEFEIARQGYALQLTMLNNVFSDIMKRENDNDDLLLWEAESTKERGLKVCFTYFKDKLIPRVKDFNEKYQDGE</sequence>
<accession>A0A0F9EKP0</accession>
<gene>
    <name evidence="1" type="ORF">LCGC14_2063210</name>
</gene>
<organism evidence="1">
    <name type="scientific">marine sediment metagenome</name>
    <dbReference type="NCBI Taxonomy" id="412755"/>
    <lineage>
        <taxon>unclassified sequences</taxon>
        <taxon>metagenomes</taxon>
        <taxon>ecological metagenomes</taxon>
    </lineage>
</organism>
<dbReference type="AlphaFoldDB" id="A0A0F9EKP0"/>
<name>A0A0F9EKP0_9ZZZZ</name>
<evidence type="ECO:0000313" key="1">
    <source>
        <dbReference type="EMBL" id="KKL74604.1"/>
    </source>
</evidence>